<dbReference type="Proteomes" id="UP000825483">
    <property type="component" value="Unassembled WGS sequence"/>
</dbReference>
<accession>A0A9R1C8N6</accession>
<comment type="caution">
    <text evidence="1">The sequence shown here is derived from an EMBL/GenBank/DDBJ whole genome shotgun (WGS) entry which is preliminary data.</text>
</comment>
<protein>
    <submittedName>
        <fullName evidence="1">Uncharacterized protein</fullName>
    </submittedName>
</protein>
<dbReference type="RefSeq" id="WP_223927166.1">
    <property type="nucleotide sequence ID" value="NZ_BPTU01000005.1"/>
</dbReference>
<dbReference type="AlphaFoldDB" id="A0A9R1C8N6"/>
<dbReference type="GeneID" id="72468938"/>
<reference evidence="1" key="1">
    <citation type="journal article" date="2022" name="Int. J. Syst. Evol. Microbiol.">
        <title>Prevotella lacticifex sp. nov., isolated from the rumen of cows.</title>
        <authorList>
            <person name="Shinkai T."/>
            <person name="Ikeyama N."/>
            <person name="Kumagai M."/>
            <person name="Ohmori H."/>
            <person name="Sakamoto M."/>
            <person name="Ohkuma M."/>
            <person name="Mitsumori M."/>
        </authorList>
    </citation>
    <scope>NUCLEOTIDE SEQUENCE</scope>
    <source>
        <strain evidence="1">R5076</strain>
    </source>
</reference>
<organism evidence="1 2">
    <name type="scientific">Prevotella lacticifex</name>
    <dbReference type="NCBI Taxonomy" id="2854755"/>
    <lineage>
        <taxon>Bacteria</taxon>
        <taxon>Pseudomonadati</taxon>
        <taxon>Bacteroidota</taxon>
        <taxon>Bacteroidia</taxon>
        <taxon>Bacteroidales</taxon>
        <taxon>Prevotellaceae</taxon>
        <taxon>Prevotella</taxon>
    </lineage>
</organism>
<evidence type="ECO:0000313" key="1">
    <source>
        <dbReference type="EMBL" id="GJG58037.1"/>
    </source>
</evidence>
<gene>
    <name evidence="1" type="ORF">PRLR5076_08880</name>
</gene>
<name>A0A9R1C8N6_9BACT</name>
<evidence type="ECO:0000313" key="2">
    <source>
        <dbReference type="Proteomes" id="UP000825483"/>
    </source>
</evidence>
<keyword evidence="2" id="KW-1185">Reference proteome</keyword>
<proteinExistence type="predicted"/>
<sequence>MKKNYVKPSVKVREIDMESLLASQSDPQINIVAPTNLENSPTVGGVSPGTNAVVGASQNLWSEEEE</sequence>
<dbReference type="EMBL" id="BPUB01000001">
    <property type="protein sequence ID" value="GJG58037.1"/>
    <property type="molecule type" value="Genomic_DNA"/>
</dbReference>